<dbReference type="Pfam" id="PF18019">
    <property type="entry name" value="Cas3_HD"/>
    <property type="match status" value="1"/>
</dbReference>
<dbReference type="EMBL" id="CP001014">
    <property type="protein sequence ID" value="ACB39930.1"/>
    <property type="molecule type" value="Genomic_DNA"/>
</dbReference>
<feature type="domain" description="HD Cas3-type" evidence="4">
    <location>
        <begin position="4"/>
        <end position="182"/>
    </location>
</feature>
<dbReference type="HOGENOM" id="CLU_1248324_0_0_2"/>
<dbReference type="PROSITE" id="PS51643">
    <property type="entry name" value="HD_CAS3"/>
    <property type="match status" value="1"/>
</dbReference>
<dbReference type="GO" id="GO:0016787">
    <property type="term" value="F:hydrolase activity"/>
    <property type="evidence" value="ECO:0007669"/>
    <property type="project" value="UniProtKB-KW"/>
</dbReference>
<evidence type="ECO:0000313" key="5">
    <source>
        <dbReference type="EMBL" id="ACB39930.1"/>
    </source>
</evidence>
<dbReference type="NCBIfam" id="TIGR01596">
    <property type="entry name" value="cas3_HD"/>
    <property type="match status" value="1"/>
</dbReference>
<evidence type="ECO:0000259" key="4">
    <source>
        <dbReference type="PROSITE" id="PS51643"/>
    </source>
</evidence>
<keyword evidence="2" id="KW-0378">Hydrolase</keyword>
<dbReference type="KEGG" id="tne:Tneu_0998"/>
<keyword evidence="3" id="KW-0051">Antiviral defense</keyword>
<evidence type="ECO:0000313" key="6">
    <source>
        <dbReference type="Proteomes" id="UP000001694"/>
    </source>
</evidence>
<dbReference type="InterPro" id="IPR038257">
    <property type="entry name" value="CRISPR-assoc_Cas3_HD_sf"/>
</dbReference>
<reference evidence="5" key="1">
    <citation type="submission" date="2008-03" db="EMBL/GenBank/DDBJ databases">
        <title>Complete sequence of Thermoproteus neutrophilus V24Sta.</title>
        <authorList>
            <consortium name="US DOE Joint Genome Institute"/>
            <person name="Copeland A."/>
            <person name="Lucas S."/>
            <person name="Lapidus A."/>
            <person name="Glavina del Rio T."/>
            <person name="Dalin E."/>
            <person name="Tice H."/>
            <person name="Bruce D."/>
            <person name="Goodwin L."/>
            <person name="Pitluck S."/>
            <person name="Sims D."/>
            <person name="Brettin T."/>
            <person name="Detter J.C."/>
            <person name="Han C."/>
            <person name="Kuske C.R."/>
            <person name="Schmutz J."/>
            <person name="Larimer F."/>
            <person name="Land M."/>
            <person name="Hauser L."/>
            <person name="Kyrpides N."/>
            <person name="Mikhailova N."/>
            <person name="Biddle J.F."/>
            <person name="Zhang Z."/>
            <person name="Fitz-Gibbon S.T."/>
            <person name="Lowe T.M."/>
            <person name="Saltikov C."/>
            <person name="House C.H."/>
            <person name="Richardson P."/>
        </authorList>
    </citation>
    <scope>NUCLEOTIDE SEQUENCE [LARGE SCALE GENOMIC DNA]</scope>
    <source>
        <strain evidence="5">V24Sta</strain>
    </source>
</reference>
<evidence type="ECO:0000256" key="3">
    <source>
        <dbReference type="ARBA" id="ARBA00023118"/>
    </source>
</evidence>
<proteinExistence type="predicted"/>
<dbReference type="Gene3D" id="1.10.3210.30">
    <property type="match status" value="1"/>
</dbReference>
<dbReference type="AlphaFoldDB" id="B1YDR7"/>
<accession>B1YDR7</accession>
<dbReference type="InterPro" id="IPR006483">
    <property type="entry name" value="CRISPR-assoc_Cas3_HD"/>
</dbReference>
<gene>
    <name evidence="5" type="ordered locus">Tneu_0998</name>
</gene>
<organism evidence="5 6">
    <name type="scientific">Pyrobaculum neutrophilum (strain DSM 2338 / JCM 9278 / NBRC 100436 / V24Sta)</name>
    <name type="common">Thermoproteus neutrophilus</name>
    <dbReference type="NCBI Taxonomy" id="444157"/>
    <lineage>
        <taxon>Archaea</taxon>
        <taxon>Thermoproteota</taxon>
        <taxon>Thermoprotei</taxon>
        <taxon>Thermoproteales</taxon>
        <taxon>Thermoproteaceae</taxon>
        <taxon>Pyrobaculum</taxon>
    </lineage>
</organism>
<dbReference type="OrthoDB" id="26830at2157"/>
<evidence type="ECO:0000256" key="2">
    <source>
        <dbReference type="ARBA" id="ARBA00022801"/>
    </source>
</evidence>
<keyword evidence="6" id="KW-1185">Reference proteome</keyword>
<dbReference type="GeneID" id="6164799"/>
<dbReference type="eggNOG" id="arCOG01443">
    <property type="taxonomic scope" value="Archaea"/>
</dbReference>
<evidence type="ECO:0000256" key="1">
    <source>
        <dbReference type="ARBA" id="ARBA00022723"/>
    </source>
</evidence>
<dbReference type="GO" id="GO:0046872">
    <property type="term" value="F:metal ion binding"/>
    <property type="evidence" value="ECO:0007669"/>
    <property type="project" value="UniProtKB-KW"/>
</dbReference>
<dbReference type="GO" id="GO:0051607">
    <property type="term" value="P:defense response to virus"/>
    <property type="evidence" value="ECO:0007669"/>
    <property type="project" value="UniProtKB-KW"/>
</dbReference>
<dbReference type="RefSeq" id="WP_012350350.1">
    <property type="nucleotide sequence ID" value="NC_010525.1"/>
</dbReference>
<dbReference type="CDD" id="cd09641">
    <property type="entry name" value="Cas3''_I"/>
    <property type="match status" value="1"/>
</dbReference>
<dbReference type="Proteomes" id="UP000001694">
    <property type="component" value="Chromosome"/>
</dbReference>
<protein>
    <submittedName>
        <fullName evidence="5">CRISPR-associated HD domain protein</fullName>
    </submittedName>
</protein>
<dbReference type="SUPFAM" id="SSF109604">
    <property type="entry name" value="HD-domain/PDEase-like"/>
    <property type="match status" value="1"/>
</dbReference>
<sequence length="189" mass="21241">MTCLAGPGEPLELHLEEVASCMAARGRWLVPKLARVLGVEEALARDLIVFVGYAHDVGKADREYEGADRYFPHHEAKSAAAVYKALDSADWRIRRLAVYAVARHHYSFKKPQGLGKVTFQPRCTVAVSWRPETELFRKALGLLFRGVEDDIYNAAVSRDFLKDSLKYAGMALLGLLNDCDYEVASRNRR</sequence>
<dbReference type="STRING" id="444157.Tneu_0998"/>
<keyword evidence="1" id="KW-0479">Metal-binding</keyword>
<name>B1YDR7_PYRNV</name>